<comment type="caution">
    <text evidence="7">The sequence shown here is derived from an EMBL/GenBank/DDBJ whole genome shotgun (WGS) entry which is preliminary data.</text>
</comment>
<evidence type="ECO:0000256" key="3">
    <source>
        <dbReference type="ARBA" id="ARBA00022989"/>
    </source>
</evidence>
<feature type="transmembrane region" description="Helical" evidence="6">
    <location>
        <begin position="110"/>
        <end position="131"/>
    </location>
</feature>
<evidence type="ECO:0000256" key="5">
    <source>
        <dbReference type="SAM" id="MobiDB-lite"/>
    </source>
</evidence>
<keyword evidence="3 6" id="KW-1133">Transmembrane helix</keyword>
<gene>
    <name evidence="7" type="ORF">B5P45_15430</name>
</gene>
<evidence type="ECO:0000313" key="8">
    <source>
        <dbReference type="Proteomes" id="UP000232163"/>
    </source>
</evidence>
<keyword evidence="4 6" id="KW-0472">Membrane</keyword>
<organism evidence="7 8">
    <name type="scientific">Phyllobacterium zundukense</name>
    <dbReference type="NCBI Taxonomy" id="1867719"/>
    <lineage>
        <taxon>Bacteria</taxon>
        <taxon>Pseudomonadati</taxon>
        <taxon>Pseudomonadota</taxon>
        <taxon>Alphaproteobacteria</taxon>
        <taxon>Hyphomicrobiales</taxon>
        <taxon>Phyllobacteriaceae</taxon>
        <taxon>Phyllobacterium</taxon>
    </lineage>
</organism>
<keyword evidence="2 6" id="KW-0812">Transmembrane</keyword>
<dbReference type="Pfam" id="PF09731">
    <property type="entry name" value="Mitofilin"/>
    <property type="match status" value="1"/>
</dbReference>
<reference evidence="7 8" key="1">
    <citation type="journal article" date="2017" name="Int J Environ Stud">
        <title>Does the Miocene-Pliocene relict legume Oxytropis triphylla form nitrogen-fixing nodules with a combination of bacterial strains?</title>
        <authorList>
            <person name="Safronova V."/>
            <person name="Belimov A."/>
            <person name="Sazanova A."/>
            <person name="Kuznetsova I."/>
            <person name="Popova J."/>
            <person name="Andronov E."/>
            <person name="Verkhozina A."/>
            <person name="Tikhonovich I."/>
        </authorList>
    </citation>
    <scope>NUCLEOTIDE SEQUENCE [LARGE SCALE GENOMIC DNA]</scope>
    <source>
        <strain evidence="7 8">Tri-38</strain>
    </source>
</reference>
<dbReference type="GO" id="GO:0016020">
    <property type="term" value="C:membrane"/>
    <property type="evidence" value="ECO:0007669"/>
    <property type="project" value="UniProtKB-SubCell"/>
</dbReference>
<evidence type="ECO:0000256" key="4">
    <source>
        <dbReference type="ARBA" id="ARBA00023136"/>
    </source>
</evidence>
<evidence type="ECO:0008006" key="9">
    <source>
        <dbReference type="Google" id="ProtNLM"/>
    </source>
</evidence>
<evidence type="ECO:0000313" key="7">
    <source>
        <dbReference type="EMBL" id="PIO43964.1"/>
    </source>
</evidence>
<sequence>MAKSSVPRHSKSARKPVTIELEPASATKTTPGAANVPEPEPVGFEPVSAAKTEVAQADVTSSAPSDEPALSRSSAQPGSFGREQSSDGRKPGESATVPPLQKSNDALGRLASGLVGGVVALVGAAALQWAGVLPSPKADVSALEQQIAALRNAPVQTLDEGAQVALNGAVENAKQAVGQVGALSDEISSIKQSIAEVEKKAQAGTGGAVDTSAIDARIAALEAQLSASQEKVDQAGGVAAGATTRLDALESKVHDASSQTNMALAMAATGLKAAVDRGEPFAAELDTYLAVAPEAGEIESLRAYATKGVSTVSALAKQFDDVAPRIIAATRDNDPNAGVLDRLWASAESLVEARPVGMVEGEGTDAITARIEAHLNAGDIGAAIAEWEKLPENAKAASTDFANAMKARHAAGEAVSKALSDALTGVKTPAAAN</sequence>
<name>A0A2N9VWU6_9HYPH</name>
<dbReference type="AlphaFoldDB" id="A0A2N9VWU6"/>
<feature type="compositionally biased region" description="Basic residues" evidence="5">
    <location>
        <begin position="1"/>
        <end position="14"/>
    </location>
</feature>
<evidence type="ECO:0000256" key="1">
    <source>
        <dbReference type="ARBA" id="ARBA00004370"/>
    </source>
</evidence>
<evidence type="ECO:0000256" key="2">
    <source>
        <dbReference type="ARBA" id="ARBA00022692"/>
    </source>
</evidence>
<dbReference type="RefSeq" id="WP_100022290.1">
    <property type="nucleotide sequence ID" value="NZ_MZMT01000035.1"/>
</dbReference>
<proteinExistence type="predicted"/>
<dbReference type="Proteomes" id="UP000232163">
    <property type="component" value="Unassembled WGS sequence"/>
</dbReference>
<protein>
    <recommendedName>
        <fullName evidence="9">Phage tail protein</fullName>
    </recommendedName>
</protein>
<dbReference type="InterPro" id="IPR019133">
    <property type="entry name" value="MIC60"/>
</dbReference>
<keyword evidence="8" id="KW-1185">Reference proteome</keyword>
<accession>A0A2N9VWU6</accession>
<dbReference type="EMBL" id="MZMT01000035">
    <property type="protein sequence ID" value="PIO43964.1"/>
    <property type="molecule type" value="Genomic_DNA"/>
</dbReference>
<evidence type="ECO:0000256" key="6">
    <source>
        <dbReference type="SAM" id="Phobius"/>
    </source>
</evidence>
<feature type="region of interest" description="Disordered" evidence="5">
    <location>
        <begin position="1"/>
        <end position="101"/>
    </location>
</feature>
<comment type="subcellular location">
    <subcellularLocation>
        <location evidence="1">Membrane</location>
    </subcellularLocation>
</comment>
<dbReference type="Gene3D" id="1.10.287.1490">
    <property type="match status" value="1"/>
</dbReference>